<sequence>MNNERRTYTSALRAEQTRLTQRRILDAGHRLFVEQGYGPTTIAAVAAAAEVSAQTVYNAFGSKPALLKHVYDVVLAGDDEPIPLAQRPEVQAMYALPDPAEFLRGYAGLARTLSERLGPLMLVIAAGAGSGDPELTAHIETTDGERLIGAGMAAGRVQELGGLRPGLAAEAARDRLWTLTSIDVWRLLRLARGWSADQYEDWIGEAMCAAILARP</sequence>
<evidence type="ECO:0000256" key="4">
    <source>
        <dbReference type="PROSITE-ProRule" id="PRU00335"/>
    </source>
</evidence>
<dbReference type="Gene3D" id="1.10.357.10">
    <property type="entry name" value="Tetracycline Repressor, domain 2"/>
    <property type="match status" value="1"/>
</dbReference>
<dbReference type="PROSITE" id="PS50977">
    <property type="entry name" value="HTH_TETR_2"/>
    <property type="match status" value="1"/>
</dbReference>
<dbReference type="PANTHER" id="PTHR30055">
    <property type="entry name" value="HTH-TYPE TRANSCRIPTIONAL REGULATOR RUTR"/>
    <property type="match status" value="1"/>
</dbReference>
<dbReference type="GO" id="GO:0000976">
    <property type="term" value="F:transcription cis-regulatory region binding"/>
    <property type="evidence" value="ECO:0007669"/>
    <property type="project" value="TreeGrafter"/>
</dbReference>
<dbReference type="AlphaFoldDB" id="A0A7W9GT18"/>
<proteinExistence type="predicted"/>
<dbReference type="EMBL" id="JACHMM010000001">
    <property type="protein sequence ID" value="MBB5789530.1"/>
    <property type="molecule type" value="Genomic_DNA"/>
</dbReference>
<dbReference type="Pfam" id="PF00440">
    <property type="entry name" value="TetR_N"/>
    <property type="match status" value="1"/>
</dbReference>
<feature type="DNA-binding region" description="H-T-H motif" evidence="4">
    <location>
        <begin position="41"/>
        <end position="60"/>
    </location>
</feature>
<dbReference type="InterPro" id="IPR009057">
    <property type="entry name" value="Homeodomain-like_sf"/>
</dbReference>
<evidence type="ECO:0000313" key="7">
    <source>
        <dbReference type="Proteomes" id="UP000542813"/>
    </source>
</evidence>
<protein>
    <submittedName>
        <fullName evidence="6">AcrR family transcriptional regulator</fullName>
    </submittedName>
</protein>
<organism evidence="6 7">
    <name type="scientific">Jiangella mangrovi</name>
    <dbReference type="NCBI Taxonomy" id="1524084"/>
    <lineage>
        <taxon>Bacteria</taxon>
        <taxon>Bacillati</taxon>
        <taxon>Actinomycetota</taxon>
        <taxon>Actinomycetes</taxon>
        <taxon>Jiangellales</taxon>
        <taxon>Jiangellaceae</taxon>
        <taxon>Jiangella</taxon>
    </lineage>
</organism>
<reference evidence="6 7" key="1">
    <citation type="submission" date="2020-08" db="EMBL/GenBank/DDBJ databases">
        <title>Sequencing the genomes of 1000 actinobacteria strains.</title>
        <authorList>
            <person name="Klenk H.-P."/>
        </authorList>
    </citation>
    <scope>NUCLEOTIDE SEQUENCE [LARGE SCALE GENOMIC DNA]</scope>
    <source>
        <strain evidence="6 7">DSM 102122</strain>
    </source>
</reference>
<evidence type="ECO:0000259" key="5">
    <source>
        <dbReference type="PROSITE" id="PS50977"/>
    </source>
</evidence>
<evidence type="ECO:0000256" key="1">
    <source>
        <dbReference type="ARBA" id="ARBA00023015"/>
    </source>
</evidence>
<dbReference type="SUPFAM" id="SSF46689">
    <property type="entry name" value="Homeodomain-like"/>
    <property type="match status" value="1"/>
</dbReference>
<dbReference type="PRINTS" id="PR00455">
    <property type="entry name" value="HTHTETR"/>
</dbReference>
<feature type="domain" description="HTH tetR-type" evidence="5">
    <location>
        <begin position="18"/>
        <end position="78"/>
    </location>
</feature>
<evidence type="ECO:0000256" key="2">
    <source>
        <dbReference type="ARBA" id="ARBA00023125"/>
    </source>
</evidence>
<dbReference type="InterPro" id="IPR050109">
    <property type="entry name" value="HTH-type_TetR-like_transc_reg"/>
</dbReference>
<keyword evidence="3" id="KW-0804">Transcription</keyword>
<name>A0A7W9GT18_9ACTN</name>
<dbReference type="Proteomes" id="UP000542813">
    <property type="component" value="Unassembled WGS sequence"/>
</dbReference>
<dbReference type="GO" id="GO:0003700">
    <property type="term" value="F:DNA-binding transcription factor activity"/>
    <property type="evidence" value="ECO:0007669"/>
    <property type="project" value="TreeGrafter"/>
</dbReference>
<dbReference type="PANTHER" id="PTHR30055:SF234">
    <property type="entry name" value="HTH-TYPE TRANSCRIPTIONAL REGULATOR BETI"/>
    <property type="match status" value="1"/>
</dbReference>
<evidence type="ECO:0000313" key="6">
    <source>
        <dbReference type="EMBL" id="MBB5789530.1"/>
    </source>
</evidence>
<keyword evidence="2 4" id="KW-0238">DNA-binding</keyword>
<accession>A0A7W9GT18</accession>
<dbReference type="RefSeq" id="WP_221441155.1">
    <property type="nucleotide sequence ID" value="NZ_JACHMM010000001.1"/>
</dbReference>
<comment type="caution">
    <text evidence="6">The sequence shown here is derived from an EMBL/GenBank/DDBJ whole genome shotgun (WGS) entry which is preliminary data.</text>
</comment>
<keyword evidence="7" id="KW-1185">Reference proteome</keyword>
<evidence type="ECO:0000256" key="3">
    <source>
        <dbReference type="ARBA" id="ARBA00023163"/>
    </source>
</evidence>
<keyword evidence="1" id="KW-0805">Transcription regulation</keyword>
<dbReference type="InterPro" id="IPR001647">
    <property type="entry name" value="HTH_TetR"/>
</dbReference>
<gene>
    <name evidence="6" type="ORF">HD601_004105</name>
</gene>